<comment type="similarity">
    <text evidence="2 9">Belongs to the MGMT family.</text>
</comment>
<comment type="catalytic activity">
    <reaction evidence="1 9">
        <text>a 4-O-methyl-thymidine in DNA + L-cysteinyl-[protein] = a thymidine in DNA + S-methyl-L-cysteinyl-[protein]</text>
        <dbReference type="Rhea" id="RHEA:53428"/>
        <dbReference type="Rhea" id="RHEA-COMP:10131"/>
        <dbReference type="Rhea" id="RHEA-COMP:10132"/>
        <dbReference type="Rhea" id="RHEA-COMP:13555"/>
        <dbReference type="Rhea" id="RHEA-COMP:13556"/>
        <dbReference type="ChEBI" id="CHEBI:29950"/>
        <dbReference type="ChEBI" id="CHEBI:82612"/>
        <dbReference type="ChEBI" id="CHEBI:137386"/>
        <dbReference type="ChEBI" id="CHEBI:137387"/>
        <dbReference type="EC" id="2.1.1.63"/>
    </reaction>
</comment>
<dbReference type="InterPro" id="IPR001497">
    <property type="entry name" value="MethylDNA_cys_MeTrfase_AS"/>
</dbReference>
<keyword evidence="3 9" id="KW-0963">Cytoplasm</keyword>
<keyword evidence="5 9" id="KW-0808">Transferase</keyword>
<dbReference type="AlphaFoldDB" id="A0A0C1UFC7"/>
<keyword evidence="6 9" id="KW-0227">DNA damage</keyword>
<keyword evidence="13" id="KW-1185">Reference proteome</keyword>
<dbReference type="GO" id="GO:0003908">
    <property type="term" value="F:methylated-DNA-[protein]-cysteine S-methyltransferase activity"/>
    <property type="evidence" value="ECO:0007669"/>
    <property type="project" value="UniProtKB-UniRule"/>
</dbReference>
<dbReference type="PANTHER" id="PTHR10815:SF5">
    <property type="entry name" value="METHYLATED-DNA--PROTEIN-CYSTEINE METHYLTRANSFERASE"/>
    <property type="match status" value="1"/>
</dbReference>
<dbReference type="GO" id="GO:0006307">
    <property type="term" value="P:DNA alkylation repair"/>
    <property type="evidence" value="ECO:0007669"/>
    <property type="project" value="UniProtKB-UniRule"/>
</dbReference>
<evidence type="ECO:0000313" key="12">
    <source>
        <dbReference type="EMBL" id="KIE46100.1"/>
    </source>
</evidence>
<evidence type="ECO:0000256" key="6">
    <source>
        <dbReference type="ARBA" id="ARBA00022763"/>
    </source>
</evidence>
<comment type="caution">
    <text evidence="12">The sequence shown here is derived from an EMBL/GenBank/DDBJ whole genome shotgun (WGS) entry which is preliminary data.</text>
</comment>
<dbReference type="InterPro" id="IPR036388">
    <property type="entry name" value="WH-like_DNA-bd_sf"/>
</dbReference>
<dbReference type="SUPFAM" id="SSF46767">
    <property type="entry name" value="Methylated DNA-protein cysteine methyltransferase, C-terminal domain"/>
    <property type="match status" value="1"/>
</dbReference>
<comment type="catalytic activity">
    <reaction evidence="8 9">
        <text>a 6-O-methyl-2'-deoxyguanosine in DNA + L-cysteinyl-[protein] = S-methyl-L-cysteinyl-[protein] + a 2'-deoxyguanosine in DNA</text>
        <dbReference type="Rhea" id="RHEA:24000"/>
        <dbReference type="Rhea" id="RHEA-COMP:10131"/>
        <dbReference type="Rhea" id="RHEA-COMP:10132"/>
        <dbReference type="Rhea" id="RHEA-COMP:11367"/>
        <dbReference type="Rhea" id="RHEA-COMP:11368"/>
        <dbReference type="ChEBI" id="CHEBI:29950"/>
        <dbReference type="ChEBI" id="CHEBI:82612"/>
        <dbReference type="ChEBI" id="CHEBI:85445"/>
        <dbReference type="ChEBI" id="CHEBI:85448"/>
        <dbReference type="EC" id="2.1.1.63"/>
    </reaction>
</comment>
<dbReference type="InterPro" id="IPR036217">
    <property type="entry name" value="MethylDNA_cys_MeTrfase_DNAb"/>
</dbReference>
<dbReference type="Gene3D" id="3.30.160.70">
    <property type="entry name" value="Methylated DNA-protein cysteine methyltransferase domain"/>
    <property type="match status" value="1"/>
</dbReference>
<dbReference type="STRING" id="29341.RSJ17_16120"/>
<gene>
    <name evidence="12" type="ORF">U732_1878</name>
</gene>
<feature type="active site" description="Nucleophile; methyl group acceptor" evidence="9">
    <location>
        <position position="123"/>
    </location>
</feature>
<dbReference type="Proteomes" id="UP000031366">
    <property type="component" value="Unassembled WGS sequence"/>
</dbReference>
<dbReference type="OrthoDB" id="9802228at2"/>
<comment type="function">
    <text evidence="9">Involved in the cellular defense against the biological effects of O6-methylguanine (O6-MeG) and O4-methylthymine (O4-MeT) in DNA. Repairs the methylated nucleobase in DNA by stoichiometrically transferring the methyl group to a cysteine residue in the enzyme. This is a suicide reaction: the enzyme is irreversibly inactivated.</text>
</comment>
<evidence type="ECO:0000259" key="10">
    <source>
        <dbReference type="Pfam" id="PF01035"/>
    </source>
</evidence>
<comment type="miscellaneous">
    <text evidence="9">This enzyme catalyzes only one turnover and therefore is not strictly catalytic. According to one definition, an enzyme is a biocatalyst that acts repeatedly and over many reaction cycles.</text>
</comment>
<dbReference type="HAMAP" id="MF_00772">
    <property type="entry name" value="OGT"/>
    <property type="match status" value="1"/>
</dbReference>
<evidence type="ECO:0000256" key="2">
    <source>
        <dbReference type="ARBA" id="ARBA00008711"/>
    </source>
</evidence>
<dbReference type="GO" id="GO:0032259">
    <property type="term" value="P:methylation"/>
    <property type="evidence" value="ECO:0007669"/>
    <property type="project" value="UniProtKB-KW"/>
</dbReference>
<name>A0A0C1UFC7_9CLOT</name>
<evidence type="ECO:0000256" key="1">
    <source>
        <dbReference type="ARBA" id="ARBA00001286"/>
    </source>
</evidence>
<keyword evidence="7 9" id="KW-0234">DNA repair</keyword>
<feature type="domain" description="Methylated-DNA-[protein]-cysteine S-methyltransferase DNA binding" evidence="10">
    <location>
        <begin position="73"/>
        <end position="151"/>
    </location>
</feature>
<dbReference type="PROSITE" id="PS00374">
    <property type="entry name" value="MGMT"/>
    <property type="match status" value="1"/>
</dbReference>
<dbReference type="PANTHER" id="PTHR10815">
    <property type="entry name" value="METHYLATED-DNA--PROTEIN-CYSTEINE METHYLTRANSFERASE"/>
    <property type="match status" value="1"/>
</dbReference>
<evidence type="ECO:0000313" key="13">
    <source>
        <dbReference type="Proteomes" id="UP000031366"/>
    </source>
</evidence>
<dbReference type="EMBL" id="AYSO01000017">
    <property type="protein sequence ID" value="KIE46100.1"/>
    <property type="molecule type" value="Genomic_DNA"/>
</dbReference>
<dbReference type="FunFam" id="1.10.10.10:FF:000214">
    <property type="entry name" value="Methylated-DNA--protein-cysteine methyltransferase"/>
    <property type="match status" value="1"/>
</dbReference>
<dbReference type="Gene3D" id="1.10.10.10">
    <property type="entry name" value="Winged helix-like DNA-binding domain superfamily/Winged helix DNA-binding domain"/>
    <property type="match status" value="1"/>
</dbReference>
<dbReference type="InterPro" id="IPR036631">
    <property type="entry name" value="MGMT_N_sf"/>
</dbReference>
<dbReference type="InterPro" id="IPR023546">
    <property type="entry name" value="MGMT"/>
</dbReference>
<keyword evidence="4 9" id="KW-0489">Methyltransferase</keyword>
<dbReference type="GO" id="GO:0005737">
    <property type="term" value="C:cytoplasm"/>
    <property type="evidence" value="ECO:0007669"/>
    <property type="project" value="UniProtKB-SubCell"/>
</dbReference>
<organism evidence="12 13">
    <name type="scientific">Clostridium argentinense CDC 2741</name>
    <dbReference type="NCBI Taxonomy" id="1418104"/>
    <lineage>
        <taxon>Bacteria</taxon>
        <taxon>Bacillati</taxon>
        <taxon>Bacillota</taxon>
        <taxon>Clostridia</taxon>
        <taxon>Eubacteriales</taxon>
        <taxon>Clostridiaceae</taxon>
        <taxon>Clostridium</taxon>
    </lineage>
</organism>
<dbReference type="RefSeq" id="WP_039633798.1">
    <property type="nucleotide sequence ID" value="NZ_AYSO01000017.1"/>
</dbReference>
<comment type="subcellular location">
    <subcellularLocation>
        <location evidence="9">Cytoplasm</location>
    </subcellularLocation>
</comment>
<evidence type="ECO:0000256" key="3">
    <source>
        <dbReference type="ARBA" id="ARBA00022490"/>
    </source>
</evidence>
<dbReference type="SUPFAM" id="SSF53155">
    <property type="entry name" value="Methylated DNA-protein cysteine methyltransferase domain"/>
    <property type="match status" value="1"/>
</dbReference>
<dbReference type="InterPro" id="IPR008332">
    <property type="entry name" value="MethylG_MeTrfase_N"/>
</dbReference>
<evidence type="ECO:0000256" key="5">
    <source>
        <dbReference type="ARBA" id="ARBA00022679"/>
    </source>
</evidence>
<evidence type="ECO:0000256" key="4">
    <source>
        <dbReference type="ARBA" id="ARBA00022603"/>
    </source>
</evidence>
<evidence type="ECO:0000256" key="7">
    <source>
        <dbReference type="ARBA" id="ARBA00023204"/>
    </source>
</evidence>
<dbReference type="InterPro" id="IPR014048">
    <property type="entry name" value="MethylDNA_cys_MeTrfase_DNA-bd"/>
</dbReference>
<dbReference type="Pfam" id="PF02870">
    <property type="entry name" value="Methyltransf_1N"/>
    <property type="match status" value="1"/>
</dbReference>
<sequence>MPLFFYDTDMGRIGIEEKKGEICGVYFKDKRLPQEVDIYETEILKEASYQLNKYLSGKLKTFSLPLVPSGTGFMQEVWQLICEIPYGKTFTYKELAEKVGRPKAARAIGLACNRNPIPIFIPCHRVVGSNGKLNGYLGGIDIKERLLLLEAKQ</sequence>
<evidence type="ECO:0000256" key="8">
    <source>
        <dbReference type="ARBA" id="ARBA00049348"/>
    </source>
</evidence>
<evidence type="ECO:0000259" key="11">
    <source>
        <dbReference type="Pfam" id="PF02870"/>
    </source>
</evidence>
<dbReference type="CDD" id="cd06445">
    <property type="entry name" value="ATase"/>
    <property type="match status" value="1"/>
</dbReference>
<reference evidence="12 13" key="1">
    <citation type="journal article" date="2015" name="Infect. Genet. Evol.">
        <title>Genomic sequences of six botulinum neurotoxin-producing strains representing three clostridial species illustrate the mobility and diversity of botulinum neurotoxin genes.</title>
        <authorList>
            <person name="Smith T.J."/>
            <person name="Hill K.K."/>
            <person name="Xie G."/>
            <person name="Foley B.T."/>
            <person name="Williamson C.H."/>
            <person name="Foster J.T."/>
            <person name="Johnson S.L."/>
            <person name="Chertkov O."/>
            <person name="Teshima H."/>
            <person name="Gibbons H.S."/>
            <person name="Johnsky L.A."/>
            <person name="Karavis M.A."/>
            <person name="Smith L.A."/>
        </authorList>
    </citation>
    <scope>NUCLEOTIDE SEQUENCE [LARGE SCALE GENOMIC DNA]</scope>
    <source>
        <strain evidence="12 13">CDC 2741</strain>
    </source>
</reference>
<dbReference type="EC" id="2.1.1.63" evidence="9"/>
<dbReference type="Pfam" id="PF01035">
    <property type="entry name" value="DNA_binding_1"/>
    <property type="match status" value="1"/>
</dbReference>
<evidence type="ECO:0000256" key="9">
    <source>
        <dbReference type="HAMAP-Rule" id="MF_00772"/>
    </source>
</evidence>
<feature type="domain" description="Methylguanine DNA methyltransferase ribonuclease-like" evidence="11">
    <location>
        <begin position="5"/>
        <end position="66"/>
    </location>
</feature>
<dbReference type="NCBIfam" id="TIGR00589">
    <property type="entry name" value="ogt"/>
    <property type="match status" value="1"/>
</dbReference>
<proteinExistence type="inferred from homology"/>
<accession>A0A0C1UFC7</accession>
<protein>
    <recommendedName>
        <fullName evidence="9">Methylated-DNA--protein-cysteine methyltransferase</fullName>
        <ecNumber evidence="9">2.1.1.63</ecNumber>
    </recommendedName>
    <alternativeName>
        <fullName evidence="9">6-O-methylguanine-DNA methyltransferase</fullName>
        <shortName evidence="9">MGMT</shortName>
    </alternativeName>
    <alternativeName>
        <fullName evidence="9">O-6-methylguanine-DNA-alkyltransferase</fullName>
    </alternativeName>
</protein>